<accession>A0A3B0S766</accession>
<dbReference type="PANTHER" id="PTHR43555:SF1">
    <property type="entry name" value="PHOSPHORIBOSYLFORMYLGLYCINAMIDINE SYNTHASE SUBUNIT PURL"/>
    <property type="match status" value="1"/>
</dbReference>
<dbReference type="EC" id="6.3.5.3" evidence="2"/>
<dbReference type="Gene3D" id="3.90.650.10">
    <property type="entry name" value="PurM-like C-terminal domain"/>
    <property type="match status" value="1"/>
</dbReference>
<dbReference type="SUPFAM" id="SSF56042">
    <property type="entry name" value="PurM C-terminal domain-like"/>
    <property type="match status" value="1"/>
</dbReference>
<dbReference type="GO" id="GO:0004642">
    <property type="term" value="F:phosphoribosylformylglycinamidine synthase activity"/>
    <property type="evidence" value="ECO:0007669"/>
    <property type="project" value="UniProtKB-EC"/>
</dbReference>
<dbReference type="EMBL" id="UOED01000109">
    <property type="protein sequence ID" value="VAV96686.1"/>
    <property type="molecule type" value="Genomic_DNA"/>
</dbReference>
<dbReference type="Pfam" id="PF02769">
    <property type="entry name" value="AIRS_C"/>
    <property type="match status" value="1"/>
</dbReference>
<reference evidence="2" key="1">
    <citation type="submission" date="2018-06" db="EMBL/GenBank/DDBJ databases">
        <authorList>
            <person name="Zhirakovskaya E."/>
        </authorList>
    </citation>
    <scope>NUCLEOTIDE SEQUENCE</scope>
</reference>
<protein>
    <submittedName>
        <fullName evidence="2">Phosphoribosylformylglycinamidine synthase, synthetase subunit</fullName>
        <ecNumber evidence="2">6.3.5.3</ecNumber>
    </submittedName>
</protein>
<feature type="non-terminal residue" evidence="2">
    <location>
        <position position="1"/>
    </location>
</feature>
<dbReference type="PANTHER" id="PTHR43555">
    <property type="entry name" value="PHOSPHORIBOSYLFORMYLGLYCINAMIDINE SYNTHASE SUBUNIT PURL"/>
    <property type="match status" value="1"/>
</dbReference>
<dbReference type="InterPro" id="IPR036676">
    <property type="entry name" value="PurM-like_C_sf"/>
</dbReference>
<keyword evidence="2" id="KW-0436">Ligase</keyword>
<organism evidence="2">
    <name type="scientific">hydrothermal vent metagenome</name>
    <dbReference type="NCBI Taxonomy" id="652676"/>
    <lineage>
        <taxon>unclassified sequences</taxon>
        <taxon>metagenomes</taxon>
        <taxon>ecological metagenomes</taxon>
    </lineage>
</organism>
<dbReference type="InterPro" id="IPR010918">
    <property type="entry name" value="PurM-like_C_dom"/>
</dbReference>
<evidence type="ECO:0000259" key="1">
    <source>
        <dbReference type="Pfam" id="PF02769"/>
    </source>
</evidence>
<gene>
    <name evidence="2" type="ORF">MNBD_ALPHA02-2202</name>
</gene>
<name>A0A3B0S766_9ZZZZ</name>
<dbReference type="AlphaFoldDB" id="A0A3B0S766"/>
<dbReference type="InterPro" id="IPR010074">
    <property type="entry name" value="PRibForGlyAmidine_synth_PurL"/>
</dbReference>
<feature type="domain" description="PurM-like C-terminal" evidence="1">
    <location>
        <begin position="3"/>
        <end position="120"/>
    </location>
</feature>
<proteinExistence type="predicted"/>
<dbReference type="GO" id="GO:0006189">
    <property type="term" value="P:'de novo' IMP biosynthetic process"/>
    <property type="evidence" value="ECO:0007669"/>
    <property type="project" value="InterPro"/>
</dbReference>
<evidence type="ECO:0000313" key="2">
    <source>
        <dbReference type="EMBL" id="VAV96686.1"/>
    </source>
</evidence>
<sequence length="150" mass="16283">SLYLEVMEGREEGAPPPVDLALEKKNGDFVRAQIEAGNIAACHDISDGGLYVALAEMAMAAYMGMTISVVSGDVPLHALAFGEDQARYILSVPVGKADDMLEMAQQAGIIAQIIGETGGRELIINKHIKISVEHIHNAHNFWMEKYMTQT</sequence>